<accession>A0A0W0UH11</accession>
<reference evidence="1 2" key="1">
    <citation type="submission" date="2015-11" db="EMBL/GenBank/DDBJ databases">
        <title>Genomic analysis of 38 Legionella species identifies large and diverse effector repertoires.</title>
        <authorList>
            <person name="Burstein D."/>
            <person name="Amaro F."/>
            <person name="Zusman T."/>
            <person name="Lifshitz Z."/>
            <person name="Cohen O."/>
            <person name="Gilbert J.A."/>
            <person name="Pupko T."/>
            <person name="Shuman H.A."/>
            <person name="Segal G."/>
        </authorList>
    </citation>
    <scope>NUCLEOTIDE SEQUENCE [LARGE SCALE GENOMIC DNA]</scope>
    <source>
        <strain evidence="1 2">JA-26-G1-E2</strain>
    </source>
</reference>
<dbReference type="PATRIC" id="fig|455.5.peg.1469"/>
<organism evidence="1 2">
    <name type="scientific">Legionella jamestowniensis</name>
    <dbReference type="NCBI Taxonomy" id="455"/>
    <lineage>
        <taxon>Bacteria</taxon>
        <taxon>Pseudomonadati</taxon>
        <taxon>Pseudomonadota</taxon>
        <taxon>Gammaproteobacteria</taxon>
        <taxon>Legionellales</taxon>
        <taxon>Legionellaceae</taxon>
        <taxon>Legionella</taxon>
    </lineage>
</organism>
<sequence>MNDQLLDSLSNHPDYRILKRIPNQFKRESYQDPKLFVATIIDLETMGMDAR</sequence>
<comment type="caution">
    <text evidence="1">The sequence shown here is derived from an EMBL/GenBank/DDBJ whole genome shotgun (WGS) entry which is preliminary data.</text>
</comment>
<evidence type="ECO:0000313" key="1">
    <source>
        <dbReference type="EMBL" id="KTD07195.1"/>
    </source>
</evidence>
<dbReference type="RefSeq" id="WP_156411919.1">
    <property type="nucleotide sequence ID" value="NZ_CAAAJF010000007.1"/>
</dbReference>
<dbReference type="STRING" id="455.Ljam_1390"/>
<gene>
    <name evidence="1" type="ORF">Ljam_1390</name>
</gene>
<proteinExistence type="predicted"/>
<keyword evidence="1" id="KW-0540">Nuclease</keyword>
<name>A0A0W0UH11_9GAMM</name>
<keyword evidence="1" id="KW-0269">Exonuclease</keyword>
<dbReference type="AlphaFoldDB" id="A0A0W0UH11"/>
<keyword evidence="1" id="KW-0378">Hydrolase</keyword>
<dbReference type="Proteomes" id="UP000054715">
    <property type="component" value="Unassembled WGS sequence"/>
</dbReference>
<dbReference type="GO" id="GO:0004527">
    <property type="term" value="F:exonuclease activity"/>
    <property type="evidence" value="ECO:0007669"/>
    <property type="project" value="UniProtKB-KW"/>
</dbReference>
<evidence type="ECO:0000313" key="2">
    <source>
        <dbReference type="Proteomes" id="UP000054715"/>
    </source>
</evidence>
<protein>
    <submittedName>
        <fullName evidence="1">Putative exonuclease</fullName>
    </submittedName>
</protein>
<dbReference type="EMBL" id="LNYG01000013">
    <property type="protein sequence ID" value="KTD07195.1"/>
    <property type="molecule type" value="Genomic_DNA"/>
</dbReference>